<keyword evidence="4" id="KW-0285">Flavoprotein</keyword>
<evidence type="ECO:0000256" key="5">
    <source>
        <dbReference type="ARBA" id="ARBA00022827"/>
    </source>
</evidence>
<dbReference type="InterPro" id="IPR036188">
    <property type="entry name" value="FAD/NAD-bd_sf"/>
</dbReference>
<comment type="pathway">
    <text evidence="2">Cofactor biosynthesis; ubiquinone biosynthesis.</text>
</comment>
<evidence type="ECO:0000256" key="7">
    <source>
        <dbReference type="ARBA" id="ARBA00023033"/>
    </source>
</evidence>
<accession>A0AAE3L263</accession>
<dbReference type="SUPFAM" id="SSF51905">
    <property type="entry name" value="FAD/NAD(P)-binding domain"/>
    <property type="match status" value="1"/>
</dbReference>
<dbReference type="AlphaFoldDB" id="A0AAE3L263"/>
<comment type="cofactor">
    <cofactor evidence="1">
        <name>FAD</name>
        <dbReference type="ChEBI" id="CHEBI:57692"/>
    </cofactor>
</comment>
<evidence type="ECO:0000256" key="3">
    <source>
        <dbReference type="ARBA" id="ARBA00005349"/>
    </source>
</evidence>
<dbReference type="PANTHER" id="PTHR43876:SF7">
    <property type="entry name" value="UBIQUINONE BIOSYNTHESIS MONOOXYGENASE COQ6, MITOCHONDRIAL"/>
    <property type="match status" value="1"/>
</dbReference>
<dbReference type="InterPro" id="IPR002938">
    <property type="entry name" value="FAD-bd"/>
</dbReference>
<dbReference type="GO" id="GO:0110142">
    <property type="term" value="C:ubiquinone biosynthesis complex"/>
    <property type="evidence" value="ECO:0007669"/>
    <property type="project" value="UniProtKB-ARBA"/>
</dbReference>
<keyword evidence="6 10" id="KW-0560">Oxidoreductase</keyword>
<dbReference type="PRINTS" id="PR00420">
    <property type="entry name" value="RNGMNOXGNASE"/>
</dbReference>
<keyword evidence="11" id="KW-1185">Reference proteome</keyword>
<comment type="similarity">
    <text evidence="3">Belongs to the UbiH/COQ6 family.</text>
</comment>
<dbReference type="EMBL" id="JANUCT010000014">
    <property type="protein sequence ID" value="MCS3904016.1"/>
    <property type="molecule type" value="Genomic_DNA"/>
</dbReference>
<evidence type="ECO:0000313" key="10">
    <source>
        <dbReference type="EMBL" id="MCS3904016.1"/>
    </source>
</evidence>
<evidence type="ECO:0000259" key="9">
    <source>
        <dbReference type="Pfam" id="PF01494"/>
    </source>
</evidence>
<evidence type="ECO:0000256" key="1">
    <source>
        <dbReference type="ARBA" id="ARBA00001974"/>
    </source>
</evidence>
<feature type="domain" description="FAD-binding" evidence="9">
    <location>
        <begin position="10"/>
        <end position="329"/>
    </location>
</feature>
<dbReference type="EC" id="1.14.13.-" evidence="10"/>
<evidence type="ECO:0000256" key="6">
    <source>
        <dbReference type="ARBA" id="ARBA00023002"/>
    </source>
</evidence>
<dbReference type="Proteomes" id="UP001204445">
    <property type="component" value="Unassembled WGS sequence"/>
</dbReference>
<comment type="subunit">
    <text evidence="8">Component of the Ubi complex metabolon, which regroups five ubiquinone biosynthesis proteins (UbiE, UbiF, UbiG, UbiH and UbiI) and two accessory factors (UbiK and the lipid-binding protein UbiJ).</text>
</comment>
<dbReference type="GO" id="GO:0071949">
    <property type="term" value="F:FAD binding"/>
    <property type="evidence" value="ECO:0007669"/>
    <property type="project" value="InterPro"/>
</dbReference>
<dbReference type="InterPro" id="IPR010971">
    <property type="entry name" value="UbiH/COQ6"/>
</dbReference>
<dbReference type="FunFam" id="3.50.50.60:FF:000021">
    <property type="entry name" value="Ubiquinone biosynthesis monooxygenase COQ6"/>
    <property type="match status" value="1"/>
</dbReference>
<dbReference type="InterPro" id="IPR018168">
    <property type="entry name" value="Ubi_Hdrlase_CS"/>
</dbReference>
<dbReference type="PROSITE" id="PS01304">
    <property type="entry name" value="UBIH"/>
    <property type="match status" value="1"/>
</dbReference>
<sequence length="408" mass="43821">MAASTSPGFDTDVAVIGAGLAGGVLALLLRQAGFAVTLIEAREPQPVSDAPDPRALAVTPASRAILEQVGVWAALPPERISTFHGMQAWDAYGAIAFDDRDVGEPALGYIIESPVLQAALEAVLGRDAGLGWQRPAGVERLQAELQCIRLGLDNGDSLTARLAVGADGRQSRSRLLAGISYHEQPYPQKALAAVVTCEQPHEQIARQRFLGDSVLAFLPLADSHQCGIVWSTPAARADELLAMDEAAFAETLATAFERRLGTVTAVGRRGAFPLLQAEADRYVGERFALVGDAAHSIHPLAGQGANLGWLDAACLAEVLAADAAGESRDPGHARRLRRYARWRMSENRIMQQALDGLYRLFRRDEWPLRALRGLGLRLTDHSGPLKKLLIRHAMGRAGDLPRIVTGKP</sequence>
<keyword evidence="7" id="KW-0503">Monooxygenase</keyword>
<dbReference type="GO" id="GO:0016705">
    <property type="term" value="F:oxidoreductase activity, acting on paired donors, with incorporation or reduction of molecular oxygen"/>
    <property type="evidence" value="ECO:0007669"/>
    <property type="project" value="InterPro"/>
</dbReference>
<proteinExistence type="inferred from homology"/>
<comment type="caution">
    <text evidence="10">The sequence shown here is derived from an EMBL/GenBank/DDBJ whole genome shotgun (WGS) entry which is preliminary data.</text>
</comment>
<evidence type="ECO:0000256" key="2">
    <source>
        <dbReference type="ARBA" id="ARBA00004749"/>
    </source>
</evidence>
<dbReference type="GO" id="GO:0006744">
    <property type="term" value="P:ubiquinone biosynthetic process"/>
    <property type="evidence" value="ECO:0007669"/>
    <property type="project" value="InterPro"/>
</dbReference>
<gene>
    <name evidence="10" type="ORF">J2T55_002048</name>
</gene>
<name>A0AAE3L263_9GAMM</name>
<evidence type="ECO:0000256" key="8">
    <source>
        <dbReference type="ARBA" id="ARBA00065734"/>
    </source>
</evidence>
<organism evidence="10 11">
    <name type="scientific">Methylohalomonas lacus</name>
    <dbReference type="NCBI Taxonomy" id="398773"/>
    <lineage>
        <taxon>Bacteria</taxon>
        <taxon>Pseudomonadati</taxon>
        <taxon>Pseudomonadota</taxon>
        <taxon>Gammaproteobacteria</taxon>
        <taxon>Methylohalomonadales</taxon>
        <taxon>Methylohalomonadaceae</taxon>
        <taxon>Methylohalomonas</taxon>
    </lineage>
</organism>
<evidence type="ECO:0000256" key="4">
    <source>
        <dbReference type="ARBA" id="ARBA00022630"/>
    </source>
</evidence>
<dbReference type="Gene3D" id="3.50.50.60">
    <property type="entry name" value="FAD/NAD(P)-binding domain"/>
    <property type="match status" value="2"/>
</dbReference>
<keyword evidence="5" id="KW-0274">FAD</keyword>
<protein>
    <submittedName>
        <fullName evidence="10">2-octaprenylphenol hydroxylase</fullName>
        <ecNumber evidence="10">1.14.13.-</ecNumber>
    </submittedName>
</protein>
<evidence type="ECO:0000313" key="11">
    <source>
        <dbReference type="Proteomes" id="UP001204445"/>
    </source>
</evidence>
<dbReference type="InterPro" id="IPR051205">
    <property type="entry name" value="UbiH/COQ6_monooxygenase"/>
</dbReference>
<dbReference type="GO" id="GO:0004497">
    <property type="term" value="F:monooxygenase activity"/>
    <property type="evidence" value="ECO:0007669"/>
    <property type="project" value="UniProtKB-KW"/>
</dbReference>
<reference evidence="10" key="1">
    <citation type="submission" date="2022-08" db="EMBL/GenBank/DDBJ databases">
        <title>Genomic Encyclopedia of Type Strains, Phase III (KMG-III): the genomes of soil and plant-associated and newly described type strains.</title>
        <authorList>
            <person name="Whitman W."/>
        </authorList>
    </citation>
    <scope>NUCLEOTIDE SEQUENCE</scope>
    <source>
        <strain evidence="10">HMT 1</strain>
    </source>
</reference>
<dbReference type="Pfam" id="PF01494">
    <property type="entry name" value="FAD_binding_3"/>
    <property type="match status" value="1"/>
</dbReference>
<dbReference type="RefSeq" id="WP_259056028.1">
    <property type="nucleotide sequence ID" value="NZ_JANUCT010000014.1"/>
</dbReference>
<dbReference type="PANTHER" id="PTHR43876">
    <property type="entry name" value="UBIQUINONE BIOSYNTHESIS MONOOXYGENASE COQ6, MITOCHONDRIAL"/>
    <property type="match status" value="1"/>
</dbReference>
<dbReference type="NCBIfam" id="TIGR01988">
    <property type="entry name" value="Ubi-OHases"/>
    <property type="match status" value="1"/>
</dbReference>